<keyword evidence="6" id="KW-1185">Reference proteome</keyword>
<dbReference type="AlphaFoldDB" id="A0AAQ3QE85"/>
<evidence type="ECO:0000256" key="4">
    <source>
        <dbReference type="SAM" id="Phobius"/>
    </source>
</evidence>
<dbReference type="InterPro" id="IPR036291">
    <property type="entry name" value="NAD(P)-bd_dom_sf"/>
</dbReference>
<keyword evidence="4" id="KW-1133">Transmembrane helix</keyword>
<evidence type="ECO:0008006" key="7">
    <source>
        <dbReference type="Google" id="ProtNLM"/>
    </source>
</evidence>
<dbReference type="GO" id="GO:0016616">
    <property type="term" value="F:oxidoreductase activity, acting on the CH-OH group of donors, NAD or NADP as acceptor"/>
    <property type="evidence" value="ECO:0007669"/>
    <property type="project" value="InterPro"/>
</dbReference>
<feature type="transmembrane region" description="Helical" evidence="4">
    <location>
        <begin position="169"/>
        <end position="193"/>
    </location>
</feature>
<dbReference type="InterPro" id="IPR010721">
    <property type="entry name" value="UstE-like"/>
</dbReference>
<evidence type="ECO:0000313" key="5">
    <source>
        <dbReference type="EMBL" id="WOL06151.1"/>
    </source>
</evidence>
<reference evidence="5 6" key="1">
    <citation type="submission" date="2023-10" db="EMBL/GenBank/DDBJ databases">
        <title>Chromosome-scale genome assembly provides insights into flower coloration mechanisms of Canna indica.</title>
        <authorList>
            <person name="Li C."/>
        </authorList>
    </citation>
    <scope>NUCLEOTIDE SEQUENCE [LARGE SCALE GENOMIC DNA]</scope>
    <source>
        <tissue evidence="5">Flower</tissue>
    </source>
</reference>
<keyword evidence="4" id="KW-0472">Membrane</keyword>
<keyword evidence="4" id="KW-0812">Transmembrane</keyword>
<protein>
    <recommendedName>
        <fullName evidence="7">Alcohol dehydrogenase-like C-terminal domain-containing protein</fullName>
    </recommendedName>
</protein>
<dbReference type="PANTHER" id="PTHR42683">
    <property type="entry name" value="ALDEHYDE REDUCTASE"/>
    <property type="match status" value="1"/>
</dbReference>
<dbReference type="GO" id="GO:0046872">
    <property type="term" value="F:metal ion binding"/>
    <property type="evidence" value="ECO:0007669"/>
    <property type="project" value="UniProtKB-KW"/>
</dbReference>
<sequence length="387" mass="43664">MRTTRAFCGVPLPPCEFSDDNGLGCKCSPETEELIPSWMTKVMIGKKKEEEDKDKVSLRRETTLRPLRLSTSIEHFEDTGNLKNAVIYFLVPLPSIFFHLSFLRHYRLGDSLSSPPPSDGLARSAVAVVLTWVWSISLTHNHFRTERWQFGAKEDWRFNDMRKEYGRPWWWISFFAVYVSQQILLIGICLPMYAIHSSDKPSNIWHFAATIGCITGIVVAYFADTQLHEFVSRNETLSKSGEPMVPRALALLSPSKLFWRTALVKEMHQEFYHPIDLIAGITVYSPMIRYKMNQPAGTSLGVISLGGLGHMAVKFGKAFGLKVTTFSTGDSKKEEALHLLGADNFVVLSNKEQIMLVLACTQSGDHPFDPYMALLKHGGVDPCRISK</sequence>
<name>A0AAQ3QE85_9LILI</name>
<dbReference type="SUPFAM" id="SSF51735">
    <property type="entry name" value="NAD(P)-binding Rossmann-fold domains"/>
    <property type="match status" value="1"/>
</dbReference>
<evidence type="ECO:0000256" key="2">
    <source>
        <dbReference type="ARBA" id="ARBA00022833"/>
    </source>
</evidence>
<dbReference type="InterPro" id="IPR047109">
    <property type="entry name" value="CAD-like"/>
</dbReference>
<dbReference type="EMBL" id="CP136893">
    <property type="protein sequence ID" value="WOL06151.1"/>
    <property type="molecule type" value="Genomic_DNA"/>
</dbReference>
<evidence type="ECO:0000256" key="1">
    <source>
        <dbReference type="ARBA" id="ARBA00022723"/>
    </source>
</evidence>
<proteinExistence type="predicted"/>
<gene>
    <name evidence="5" type="ORF">Cni_G14883</name>
</gene>
<organism evidence="5 6">
    <name type="scientific">Canna indica</name>
    <name type="common">Indian-shot</name>
    <dbReference type="NCBI Taxonomy" id="4628"/>
    <lineage>
        <taxon>Eukaryota</taxon>
        <taxon>Viridiplantae</taxon>
        <taxon>Streptophyta</taxon>
        <taxon>Embryophyta</taxon>
        <taxon>Tracheophyta</taxon>
        <taxon>Spermatophyta</taxon>
        <taxon>Magnoliopsida</taxon>
        <taxon>Liliopsida</taxon>
        <taxon>Zingiberales</taxon>
        <taxon>Cannaceae</taxon>
        <taxon>Canna</taxon>
    </lineage>
</organism>
<evidence type="ECO:0000256" key="3">
    <source>
        <dbReference type="ARBA" id="ARBA00023002"/>
    </source>
</evidence>
<keyword evidence="3" id="KW-0560">Oxidoreductase</keyword>
<feature type="transmembrane region" description="Helical" evidence="4">
    <location>
        <begin position="205"/>
        <end position="223"/>
    </location>
</feature>
<evidence type="ECO:0000313" key="6">
    <source>
        <dbReference type="Proteomes" id="UP001327560"/>
    </source>
</evidence>
<keyword evidence="2" id="KW-0862">Zinc</keyword>
<dbReference type="Gene3D" id="3.40.50.720">
    <property type="entry name" value="NAD(P)-binding Rossmann-like Domain"/>
    <property type="match status" value="1"/>
</dbReference>
<dbReference type="Pfam" id="PF06966">
    <property type="entry name" value="DUF1295"/>
    <property type="match status" value="1"/>
</dbReference>
<feature type="transmembrane region" description="Helical" evidence="4">
    <location>
        <begin position="85"/>
        <end position="102"/>
    </location>
</feature>
<dbReference type="Proteomes" id="UP001327560">
    <property type="component" value="Chromosome 4"/>
</dbReference>
<keyword evidence="1" id="KW-0479">Metal-binding</keyword>
<accession>A0AAQ3QE85</accession>
<feature type="transmembrane region" description="Helical" evidence="4">
    <location>
        <begin position="122"/>
        <end position="139"/>
    </location>
</feature>